<proteinExistence type="predicted"/>
<dbReference type="EMBL" id="JAABOQ010000002">
    <property type="protein sequence ID" value="NER16511.1"/>
    <property type="molecule type" value="Genomic_DNA"/>
</dbReference>
<protein>
    <submittedName>
        <fullName evidence="1">Uncharacterized protein</fullName>
    </submittedName>
</protein>
<name>A0A6M0CFE9_9FLAO</name>
<keyword evidence="2" id="KW-1185">Reference proteome</keyword>
<sequence length="100" mass="11137">MNKKYKLLLLGLLIDGIGLLSSSWVFPVIGDFTDIVWAPLTGYLMMKMYKGRTGKVAGTISVVEELLPGLDVIPTFTLTWLYTYVFSTKTEGSKAKKLDK</sequence>
<organism evidence="1 2">
    <name type="scientific">Spongiivirga citrea</name>
    <dbReference type="NCBI Taxonomy" id="1481457"/>
    <lineage>
        <taxon>Bacteria</taxon>
        <taxon>Pseudomonadati</taxon>
        <taxon>Bacteroidota</taxon>
        <taxon>Flavobacteriia</taxon>
        <taxon>Flavobacteriales</taxon>
        <taxon>Flavobacteriaceae</taxon>
        <taxon>Spongiivirga</taxon>
    </lineage>
</organism>
<accession>A0A6M0CFE9</accession>
<dbReference type="Proteomes" id="UP000474296">
    <property type="component" value="Unassembled WGS sequence"/>
</dbReference>
<gene>
    <name evidence="1" type="ORF">GWK10_04775</name>
</gene>
<comment type="caution">
    <text evidence="1">The sequence shown here is derived from an EMBL/GenBank/DDBJ whole genome shotgun (WGS) entry which is preliminary data.</text>
</comment>
<dbReference type="AlphaFoldDB" id="A0A6M0CFE9"/>
<evidence type="ECO:0000313" key="2">
    <source>
        <dbReference type="Proteomes" id="UP000474296"/>
    </source>
</evidence>
<reference evidence="1 2" key="1">
    <citation type="submission" date="2020-01" db="EMBL/GenBank/DDBJ databases">
        <title>Spongiivirga citrea KCTC 32990T.</title>
        <authorList>
            <person name="Wang G."/>
        </authorList>
    </citation>
    <scope>NUCLEOTIDE SEQUENCE [LARGE SCALE GENOMIC DNA]</scope>
    <source>
        <strain evidence="1 2">KCTC 32990</strain>
    </source>
</reference>
<evidence type="ECO:0000313" key="1">
    <source>
        <dbReference type="EMBL" id="NER16511.1"/>
    </source>
</evidence>
<dbReference type="RefSeq" id="WP_164029783.1">
    <property type="nucleotide sequence ID" value="NZ_JAABOQ010000002.1"/>
</dbReference>